<dbReference type="RefSeq" id="WP_201364507.1">
    <property type="nucleotide sequence ID" value="NZ_BNJJ01000014.1"/>
</dbReference>
<keyword evidence="2" id="KW-1185">Reference proteome</keyword>
<evidence type="ECO:0000313" key="1">
    <source>
        <dbReference type="EMBL" id="GHO86901.1"/>
    </source>
</evidence>
<sequence length="191" mass="22083">MENGSEQQVQRIDLPERTLIVLCGPAGAGKSTFARTFVGQHHQQGYRMTSIVSSDYCRALICDDETNQQVNRDTFDLFYYIIHKRMIQGRLTIVDSTALQVEARQRLLDLAVRHHYVTCLFLFNISLETCLRYDQHQARGRIVGEQVIKYHFSLLKQALRDVPQEGWNMIYILDEQHSFPEIHVGEAQPSS</sequence>
<proteinExistence type="predicted"/>
<dbReference type="InterPro" id="IPR017101">
    <property type="entry name" value="P-loop_ATP/GTP-bd_All4644_prd"/>
</dbReference>
<accession>A0ABQ3VMJ2</accession>
<dbReference type="CDD" id="cd00882">
    <property type="entry name" value="Ras_like_GTPase"/>
    <property type="match status" value="1"/>
</dbReference>
<organism evidence="1 2">
    <name type="scientific">Dictyobacter formicarum</name>
    <dbReference type="NCBI Taxonomy" id="2778368"/>
    <lineage>
        <taxon>Bacteria</taxon>
        <taxon>Bacillati</taxon>
        <taxon>Chloroflexota</taxon>
        <taxon>Ktedonobacteria</taxon>
        <taxon>Ktedonobacterales</taxon>
        <taxon>Dictyobacteraceae</taxon>
        <taxon>Dictyobacter</taxon>
    </lineage>
</organism>
<reference evidence="1 2" key="1">
    <citation type="journal article" date="2021" name="Int. J. Syst. Evol. Microbiol.">
        <title>Reticulibacter mediterranei gen. nov., sp. nov., within the new family Reticulibacteraceae fam. nov., and Ktedonospora formicarum gen. nov., sp. nov., Ktedonobacter robiniae sp. nov., Dictyobacter formicarum sp. nov. and Dictyobacter arantiisoli sp. nov., belonging to the class Ktedonobacteria.</title>
        <authorList>
            <person name="Yabe S."/>
            <person name="Zheng Y."/>
            <person name="Wang C.M."/>
            <person name="Sakai Y."/>
            <person name="Abe K."/>
            <person name="Yokota A."/>
            <person name="Donadio S."/>
            <person name="Cavaletti L."/>
            <person name="Monciardini P."/>
        </authorList>
    </citation>
    <scope>NUCLEOTIDE SEQUENCE [LARGE SCALE GENOMIC DNA]</scope>
    <source>
        <strain evidence="1 2">SOSP1-9</strain>
    </source>
</reference>
<dbReference type="SUPFAM" id="SSF52540">
    <property type="entry name" value="P-loop containing nucleoside triphosphate hydrolases"/>
    <property type="match status" value="1"/>
</dbReference>
<dbReference type="Pfam" id="PF13671">
    <property type="entry name" value="AAA_33"/>
    <property type="match status" value="1"/>
</dbReference>
<evidence type="ECO:0008006" key="3">
    <source>
        <dbReference type="Google" id="ProtNLM"/>
    </source>
</evidence>
<dbReference type="EMBL" id="BNJJ01000014">
    <property type="protein sequence ID" value="GHO86901.1"/>
    <property type="molecule type" value="Genomic_DNA"/>
</dbReference>
<dbReference type="Gene3D" id="3.40.50.300">
    <property type="entry name" value="P-loop containing nucleotide triphosphate hydrolases"/>
    <property type="match status" value="1"/>
</dbReference>
<name>A0ABQ3VMJ2_9CHLR</name>
<dbReference type="PANTHER" id="PTHR12435">
    <property type="match status" value="1"/>
</dbReference>
<dbReference type="InterPro" id="IPR027417">
    <property type="entry name" value="P-loop_NTPase"/>
</dbReference>
<evidence type="ECO:0000313" key="2">
    <source>
        <dbReference type="Proteomes" id="UP000635565"/>
    </source>
</evidence>
<dbReference type="PIRSF" id="PIRSF037081">
    <property type="entry name" value="P-loop_All4644_prd"/>
    <property type="match status" value="1"/>
</dbReference>
<protein>
    <recommendedName>
        <fullName evidence="3">ATP-binding protein</fullName>
    </recommendedName>
</protein>
<comment type="caution">
    <text evidence="1">The sequence shown here is derived from an EMBL/GenBank/DDBJ whole genome shotgun (WGS) entry which is preliminary data.</text>
</comment>
<dbReference type="Proteomes" id="UP000635565">
    <property type="component" value="Unassembled WGS sequence"/>
</dbReference>
<gene>
    <name evidence="1" type="ORF">KSZ_49070</name>
</gene>